<evidence type="ECO:0000256" key="2">
    <source>
        <dbReference type="PROSITE-ProRule" id="PRU00339"/>
    </source>
</evidence>
<evidence type="ECO:0000313" key="5">
    <source>
        <dbReference type="Proteomes" id="UP000603141"/>
    </source>
</evidence>
<dbReference type="SUPFAM" id="SSF48452">
    <property type="entry name" value="TPR-like"/>
    <property type="match status" value="1"/>
</dbReference>
<sequence>MSDFTLSEWSWISMIRLMLLRFVSFPVVAAAFLMVVSCGGSPDIPLVGSNLEKASSEADQIYTKAKAADDAGKQSKAVRLYDRLATRYPFTSHAADARYRQAEILESRGKVEDSFDAYQQFLTRYQGSGLYSKALKRQTEMAQSAADGDVKYAFLGIKSKLSLDKTVGMLTKVKQNAPQTRTASKAQFTIGQLYESKGKTKEAIAAYRELVRDQPESPEAPEGLFKVGDLLTKQADEGNQNQATLDLAREAFNDYLTQYPGHSKNAEARQRVKSLGKRELDRTMDIAEFYLKTGKIDSAKVYYRDIVRRTKSGEIHDAAKARLKQLGE</sequence>
<dbReference type="InterPro" id="IPR011990">
    <property type="entry name" value="TPR-like_helical_dom_sf"/>
</dbReference>
<dbReference type="InterPro" id="IPR019734">
    <property type="entry name" value="TPR_rpt"/>
</dbReference>
<organism evidence="4 5">
    <name type="scientific">Luteolibacter pohnpeiensis</name>
    <dbReference type="NCBI Taxonomy" id="454153"/>
    <lineage>
        <taxon>Bacteria</taxon>
        <taxon>Pseudomonadati</taxon>
        <taxon>Verrucomicrobiota</taxon>
        <taxon>Verrucomicrobiia</taxon>
        <taxon>Verrucomicrobiales</taxon>
        <taxon>Verrucomicrobiaceae</taxon>
        <taxon>Luteolibacter</taxon>
    </lineage>
</organism>
<keyword evidence="5" id="KW-1185">Reference proteome</keyword>
<dbReference type="PROSITE" id="PS50005">
    <property type="entry name" value="TPR"/>
    <property type="match status" value="1"/>
</dbReference>
<proteinExistence type="predicted"/>
<dbReference type="EMBL" id="JAENIJ010000043">
    <property type="protein sequence ID" value="MBK1884329.1"/>
    <property type="molecule type" value="Genomic_DNA"/>
</dbReference>
<accession>A0A934VY97</accession>
<dbReference type="PANTHER" id="PTHR37423">
    <property type="entry name" value="SOLUBLE LYTIC MUREIN TRANSGLYCOSYLASE-RELATED"/>
    <property type="match status" value="1"/>
</dbReference>
<comment type="caution">
    <text evidence="4">The sequence shown here is derived from an EMBL/GenBank/DDBJ whole genome shotgun (WGS) entry which is preliminary data.</text>
</comment>
<dbReference type="Pfam" id="PF13525">
    <property type="entry name" value="YfiO"/>
    <property type="match status" value="1"/>
</dbReference>
<reference evidence="4" key="1">
    <citation type="submission" date="2021-01" db="EMBL/GenBank/DDBJ databases">
        <title>Modified the classification status of verrucomicrobia.</title>
        <authorList>
            <person name="Feng X."/>
        </authorList>
    </citation>
    <scope>NUCLEOTIDE SEQUENCE</scope>
    <source>
        <strain evidence="4">KCTC 22041</strain>
    </source>
</reference>
<feature type="domain" description="Outer membrane lipoprotein BamD-like" evidence="3">
    <location>
        <begin position="167"/>
        <end position="297"/>
    </location>
</feature>
<dbReference type="SMART" id="SM00028">
    <property type="entry name" value="TPR"/>
    <property type="match status" value="3"/>
</dbReference>
<gene>
    <name evidence="4" type="ORF">JIN85_18060</name>
</gene>
<protein>
    <submittedName>
        <fullName evidence="4">Tetratricopeptide repeat protein</fullName>
    </submittedName>
</protein>
<evidence type="ECO:0000313" key="4">
    <source>
        <dbReference type="EMBL" id="MBK1884329.1"/>
    </source>
</evidence>
<keyword evidence="2" id="KW-0802">TPR repeat</keyword>
<dbReference type="AlphaFoldDB" id="A0A934VY97"/>
<dbReference type="InterPro" id="IPR039565">
    <property type="entry name" value="BamD-like"/>
</dbReference>
<name>A0A934VY97_9BACT</name>
<dbReference type="Proteomes" id="UP000603141">
    <property type="component" value="Unassembled WGS sequence"/>
</dbReference>
<evidence type="ECO:0000256" key="1">
    <source>
        <dbReference type="ARBA" id="ARBA00022729"/>
    </source>
</evidence>
<dbReference type="PANTHER" id="PTHR37423:SF2">
    <property type="entry name" value="MEMBRANE-BOUND LYTIC MUREIN TRANSGLYCOSYLASE C"/>
    <property type="match status" value="1"/>
</dbReference>
<feature type="repeat" description="TPR" evidence="2">
    <location>
        <begin position="184"/>
        <end position="217"/>
    </location>
</feature>
<keyword evidence="1" id="KW-0732">Signal</keyword>
<dbReference type="Pfam" id="PF13432">
    <property type="entry name" value="TPR_16"/>
    <property type="match status" value="1"/>
</dbReference>
<dbReference type="RefSeq" id="WP_200273412.1">
    <property type="nucleotide sequence ID" value="NZ_JAENIJ010000043.1"/>
</dbReference>
<evidence type="ECO:0000259" key="3">
    <source>
        <dbReference type="Pfam" id="PF13525"/>
    </source>
</evidence>
<dbReference type="Gene3D" id="1.25.40.10">
    <property type="entry name" value="Tetratricopeptide repeat domain"/>
    <property type="match status" value="2"/>
</dbReference>